<evidence type="ECO:0000313" key="8">
    <source>
        <dbReference type="Proteomes" id="UP001196530"/>
    </source>
</evidence>
<dbReference type="GO" id="GO:0000463">
    <property type="term" value="P:maturation of LSU-rRNA from tricistronic rRNA transcript (SSU-rRNA, 5.8S rRNA, LSU-rRNA)"/>
    <property type="evidence" value="ECO:0007669"/>
    <property type="project" value="TreeGrafter"/>
</dbReference>
<evidence type="ECO:0000256" key="1">
    <source>
        <dbReference type="ARBA" id="ARBA00004604"/>
    </source>
</evidence>
<dbReference type="InterPro" id="IPR039770">
    <property type="entry name" value="Rpf2"/>
</dbReference>
<accession>A0AAN6DDZ4</accession>
<comment type="similarity">
    <text evidence="2 4">Belongs to the RPF2 family.</text>
</comment>
<dbReference type="GO" id="GO:0005730">
    <property type="term" value="C:nucleolus"/>
    <property type="evidence" value="ECO:0007669"/>
    <property type="project" value="UniProtKB-SubCell"/>
</dbReference>
<dbReference type="PANTHER" id="PTHR12728">
    <property type="entry name" value="BRIX DOMAIN CONTAINING PROTEIN"/>
    <property type="match status" value="1"/>
</dbReference>
<proteinExistence type="inferred from homology"/>
<dbReference type="AlphaFoldDB" id="A0AAN6DDZ4"/>
<evidence type="ECO:0000259" key="6">
    <source>
        <dbReference type="PROSITE" id="PS50833"/>
    </source>
</evidence>
<evidence type="ECO:0000256" key="5">
    <source>
        <dbReference type="SAM" id="MobiDB-lite"/>
    </source>
</evidence>
<dbReference type="SUPFAM" id="SSF52954">
    <property type="entry name" value="Class II aaRS ABD-related"/>
    <property type="match status" value="1"/>
</dbReference>
<comment type="subcellular location">
    <subcellularLocation>
        <location evidence="1 4">Nucleus</location>
        <location evidence="1 4">Nucleolus</location>
    </subcellularLocation>
</comment>
<feature type="region of interest" description="Disordered" evidence="5">
    <location>
        <begin position="293"/>
        <end position="353"/>
    </location>
</feature>
<dbReference type="PROSITE" id="PS50833">
    <property type="entry name" value="BRIX"/>
    <property type="match status" value="1"/>
</dbReference>
<dbReference type="GeneID" id="66128108"/>
<sequence>MIRTIKPKNARSKRALDKRQPKIVENVKTALFVPGITSNKALHDVTVDLAALKKPDIKRFTKKNEVLPFEDASKLEFFSEKNDASLLVFMSSNKKRPNNLTFVRTFNYKIYDMVELLVLNNYKLLEDFKKATFQVGLKPMFVFNGPIFDTHPLFKQIKSLFLDFFRGEVTKLQDVSGLQHVISVSAIEEDDNDESISKLPLVHFRVYKLKTYKSAEPKLPRVELEETGPRLDFKIGRHQYPDAEMEKEALKVPKQLQPTQKKNVDVDRMGDKIAKVHVGAQDLSKLQTRKMKGLKSKYDQLSDSEDDVSGDEDGSSEGEDQDEVIDSSAEQEEGDTEFMDAEEELPERKKRKV</sequence>
<evidence type="ECO:0000256" key="3">
    <source>
        <dbReference type="ARBA" id="ARBA00023242"/>
    </source>
</evidence>
<dbReference type="GO" id="GO:0000027">
    <property type="term" value="P:ribosomal large subunit assembly"/>
    <property type="evidence" value="ECO:0007669"/>
    <property type="project" value="InterPro"/>
</dbReference>
<protein>
    <recommendedName>
        <fullName evidence="4">Ribosome production factor 2 homolog</fullName>
    </recommendedName>
    <alternativeName>
        <fullName evidence="4">Ribosome biogenesis protein RPF2 homolog</fullName>
    </alternativeName>
</protein>
<dbReference type="EMBL" id="JAHLUX010000008">
    <property type="protein sequence ID" value="KAG7817322.1"/>
    <property type="molecule type" value="Genomic_DNA"/>
</dbReference>
<name>A0AAN6DDZ4_PICAN</name>
<dbReference type="SMART" id="SM00879">
    <property type="entry name" value="Brix"/>
    <property type="match status" value="1"/>
</dbReference>
<comment type="caution">
    <text evidence="7">The sequence shown here is derived from an EMBL/GenBank/DDBJ whole genome shotgun (WGS) entry which is preliminary data.</text>
</comment>
<organism evidence="7 8">
    <name type="scientific">Pichia angusta</name>
    <name type="common">Yeast</name>
    <name type="synonym">Hansenula polymorpha</name>
    <dbReference type="NCBI Taxonomy" id="870730"/>
    <lineage>
        <taxon>Eukaryota</taxon>
        <taxon>Fungi</taxon>
        <taxon>Dikarya</taxon>
        <taxon>Ascomycota</taxon>
        <taxon>Saccharomycotina</taxon>
        <taxon>Pichiomycetes</taxon>
        <taxon>Pichiales</taxon>
        <taxon>Pichiaceae</taxon>
        <taxon>Ogataea</taxon>
    </lineage>
</organism>
<feature type="domain" description="Brix" evidence="6">
    <location>
        <begin position="28"/>
        <end position="244"/>
    </location>
</feature>
<evidence type="ECO:0000313" key="7">
    <source>
        <dbReference type="EMBL" id="KAG7817322.1"/>
    </source>
</evidence>
<dbReference type="PANTHER" id="PTHR12728:SF0">
    <property type="entry name" value="RIBOSOME PRODUCTION FACTOR 2 HOMOLOG"/>
    <property type="match status" value="1"/>
</dbReference>
<reference evidence="7" key="1">
    <citation type="journal article" date="2021" name="G3 (Bethesda)">
        <title>Genomic diversity, chromosomal rearrangements, and interspecies hybridization in the ogataea polymorpha species complex.</title>
        <authorList>
            <person name="Hanson S.J."/>
            <person name="Cinneide E.O."/>
            <person name="Salzberg L.I."/>
            <person name="Wolfe K.H."/>
            <person name="McGowan J."/>
            <person name="Fitzpatrick D.A."/>
            <person name="Matlin K."/>
        </authorList>
    </citation>
    <scope>NUCLEOTIDE SEQUENCE</scope>
    <source>
        <strain evidence="7">61-244</strain>
    </source>
</reference>
<dbReference type="Pfam" id="PF04427">
    <property type="entry name" value="Brix"/>
    <property type="match status" value="1"/>
</dbReference>
<evidence type="ECO:0000256" key="4">
    <source>
        <dbReference type="RuleBase" id="RU367086"/>
    </source>
</evidence>
<dbReference type="GO" id="GO:0019843">
    <property type="term" value="F:rRNA binding"/>
    <property type="evidence" value="ECO:0007669"/>
    <property type="project" value="UniProtKB-UniRule"/>
</dbReference>
<gene>
    <name evidence="7" type="ORF">KL928_004057</name>
</gene>
<dbReference type="InterPro" id="IPR007109">
    <property type="entry name" value="Brix"/>
</dbReference>
<keyword evidence="3 4" id="KW-0539">Nucleus</keyword>
<evidence type="ECO:0000256" key="2">
    <source>
        <dbReference type="ARBA" id="ARBA00010782"/>
    </source>
</evidence>
<feature type="compositionally biased region" description="Acidic residues" evidence="5">
    <location>
        <begin position="302"/>
        <end position="345"/>
    </location>
</feature>
<dbReference type="Proteomes" id="UP001196530">
    <property type="component" value="Unassembled WGS sequence"/>
</dbReference>
<dbReference type="RefSeq" id="XP_043058751.1">
    <property type="nucleotide sequence ID" value="XM_043204713.1"/>
</dbReference>